<gene>
    <name evidence="1" type="ORF">ACFPCY_14510</name>
</gene>
<dbReference type="Proteomes" id="UP001595872">
    <property type="component" value="Unassembled WGS sequence"/>
</dbReference>
<dbReference type="EMBL" id="JBHSIT010000004">
    <property type="protein sequence ID" value="MFC4908539.1"/>
    <property type="molecule type" value="Genomic_DNA"/>
</dbReference>
<comment type="caution">
    <text evidence="1">The sequence shown here is derived from an EMBL/GenBank/DDBJ whole genome shotgun (WGS) entry which is preliminary data.</text>
</comment>
<evidence type="ECO:0000313" key="1">
    <source>
        <dbReference type="EMBL" id="MFC4908539.1"/>
    </source>
</evidence>
<keyword evidence="2" id="KW-1185">Reference proteome</keyword>
<proteinExistence type="predicted"/>
<dbReference type="RefSeq" id="WP_378255295.1">
    <property type="nucleotide sequence ID" value="NZ_JBHSIT010000004.1"/>
</dbReference>
<name>A0ABV9TY84_9ACTN</name>
<dbReference type="SUPFAM" id="SSF51182">
    <property type="entry name" value="RmlC-like cupins"/>
    <property type="match status" value="1"/>
</dbReference>
<protein>
    <submittedName>
        <fullName evidence="1">Signal peptidase I</fullName>
    </submittedName>
</protein>
<dbReference type="InterPro" id="IPR014710">
    <property type="entry name" value="RmlC-like_jellyroll"/>
</dbReference>
<dbReference type="Gene3D" id="2.60.120.10">
    <property type="entry name" value="Jelly Rolls"/>
    <property type="match status" value="1"/>
</dbReference>
<reference evidence="2" key="1">
    <citation type="journal article" date="2019" name="Int. J. Syst. Evol. Microbiol.">
        <title>The Global Catalogue of Microorganisms (GCM) 10K type strain sequencing project: providing services to taxonomists for standard genome sequencing and annotation.</title>
        <authorList>
            <consortium name="The Broad Institute Genomics Platform"/>
            <consortium name="The Broad Institute Genome Sequencing Center for Infectious Disease"/>
            <person name="Wu L."/>
            <person name="Ma J."/>
        </authorList>
    </citation>
    <scope>NUCLEOTIDE SEQUENCE [LARGE SCALE GENOMIC DNA]</scope>
    <source>
        <strain evidence="2">KLKA75</strain>
    </source>
</reference>
<organism evidence="1 2">
    <name type="scientific">Actinomadura gamaensis</name>
    <dbReference type="NCBI Taxonomy" id="1763541"/>
    <lineage>
        <taxon>Bacteria</taxon>
        <taxon>Bacillati</taxon>
        <taxon>Actinomycetota</taxon>
        <taxon>Actinomycetes</taxon>
        <taxon>Streptosporangiales</taxon>
        <taxon>Thermomonosporaceae</taxon>
        <taxon>Actinomadura</taxon>
    </lineage>
</organism>
<dbReference type="InterPro" id="IPR011051">
    <property type="entry name" value="RmlC_Cupin_sf"/>
</dbReference>
<accession>A0ABV9TY84</accession>
<sequence length="124" mass="13772">MGNGDDGIYVGRAPVDAAGDRGWLLGYFKPEGDIRHSEAVEIKWGVHPAGERRAQWATGDERTALLVLISGRFRMEFPGRDVVLAEQGDYVVWDKVDHSWEAEEPSTVLTVRWPSIPGFAVPQP</sequence>
<evidence type="ECO:0000313" key="2">
    <source>
        <dbReference type="Proteomes" id="UP001595872"/>
    </source>
</evidence>